<sequence length="131" mass="14930">MRAPDLHRDGWRLNDGEERHREAPATFQIPDLALRKMLRVGDYAKLIFEITVEGDEHPAVERMWVIIREHTPDGYVGMLANQPHSIAENDEFWHGTELPFEYRHIIAVQPGDAESVAAAKAPAPIPWDRSA</sequence>
<dbReference type="Proteomes" id="UP000319949">
    <property type="component" value="Unassembled WGS sequence"/>
</dbReference>
<dbReference type="EMBL" id="VITK01000001">
    <property type="protein sequence ID" value="TWB07020.1"/>
    <property type="molecule type" value="Genomic_DNA"/>
</dbReference>
<dbReference type="RefSeq" id="WP_063685836.1">
    <property type="nucleotide sequence ID" value="NZ_LVEM01000002.1"/>
</dbReference>
<proteinExistence type="predicted"/>
<reference evidence="1 2" key="1">
    <citation type="submission" date="2019-06" db="EMBL/GenBank/DDBJ databases">
        <title>Genomic Encyclopedia of Type Strains, Phase IV (KMG-V): Genome sequencing to study the core and pangenomes of soil and plant-associated prokaryotes.</title>
        <authorList>
            <person name="Whitman W."/>
        </authorList>
    </citation>
    <scope>NUCLEOTIDE SEQUENCE [LARGE SCALE GENOMIC DNA]</scope>
    <source>
        <strain evidence="1 2">BR 510</strain>
    </source>
</reference>
<evidence type="ECO:0000313" key="2">
    <source>
        <dbReference type="Proteomes" id="UP000319949"/>
    </source>
</evidence>
<evidence type="ECO:0000313" key="1">
    <source>
        <dbReference type="EMBL" id="TWB07020.1"/>
    </source>
</evidence>
<organism evidence="1 2">
    <name type="scientific">Bradyrhizobium stylosanthis</name>
    <dbReference type="NCBI Taxonomy" id="1803665"/>
    <lineage>
        <taxon>Bacteria</taxon>
        <taxon>Pseudomonadati</taxon>
        <taxon>Pseudomonadota</taxon>
        <taxon>Alphaproteobacteria</taxon>
        <taxon>Hyphomicrobiales</taxon>
        <taxon>Nitrobacteraceae</taxon>
        <taxon>Bradyrhizobium</taxon>
    </lineage>
</organism>
<evidence type="ECO:0008006" key="3">
    <source>
        <dbReference type="Google" id="ProtNLM"/>
    </source>
</evidence>
<dbReference type="STRING" id="1803665.GCA_001641335_03169"/>
<name>A0A560ECH1_9BRAD</name>
<protein>
    <recommendedName>
        <fullName evidence="3">DUF2314 domain-containing protein</fullName>
    </recommendedName>
</protein>
<dbReference type="AlphaFoldDB" id="A0A560ECH1"/>
<comment type="caution">
    <text evidence="1">The sequence shown here is derived from an EMBL/GenBank/DDBJ whole genome shotgun (WGS) entry which is preliminary data.</text>
</comment>
<keyword evidence="2" id="KW-1185">Reference proteome</keyword>
<dbReference type="OrthoDB" id="7187490at2"/>
<gene>
    <name evidence="1" type="ORF">FBZ96_101836</name>
</gene>
<accession>A0A560ECH1</accession>